<protein>
    <submittedName>
        <fullName evidence="1">Uncharacterized protein</fullName>
    </submittedName>
</protein>
<evidence type="ECO:0000313" key="1">
    <source>
        <dbReference type="EMBL" id="WAR05731.1"/>
    </source>
</evidence>
<dbReference type="Proteomes" id="UP001164746">
    <property type="component" value="Chromosome 5"/>
</dbReference>
<dbReference type="EMBL" id="CP111016">
    <property type="protein sequence ID" value="WAR05731.1"/>
    <property type="molecule type" value="Genomic_DNA"/>
</dbReference>
<organism evidence="1 2">
    <name type="scientific">Mya arenaria</name>
    <name type="common">Soft-shell clam</name>
    <dbReference type="NCBI Taxonomy" id="6604"/>
    <lineage>
        <taxon>Eukaryota</taxon>
        <taxon>Metazoa</taxon>
        <taxon>Spiralia</taxon>
        <taxon>Lophotrochozoa</taxon>
        <taxon>Mollusca</taxon>
        <taxon>Bivalvia</taxon>
        <taxon>Autobranchia</taxon>
        <taxon>Heteroconchia</taxon>
        <taxon>Euheterodonta</taxon>
        <taxon>Imparidentia</taxon>
        <taxon>Neoheterodontei</taxon>
        <taxon>Myida</taxon>
        <taxon>Myoidea</taxon>
        <taxon>Myidae</taxon>
        <taxon>Mya</taxon>
    </lineage>
</organism>
<evidence type="ECO:0000313" key="2">
    <source>
        <dbReference type="Proteomes" id="UP001164746"/>
    </source>
</evidence>
<gene>
    <name evidence="1" type="ORF">MAR_021100</name>
</gene>
<proteinExistence type="predicted"/>
<dbReference type="SUPFAM" id="SSF56672">
    <property type="entry name" value="DNA/RNA polymerases"/>
    <property type="match status" value="1"/>
</dbReference>
<accession>A0ABY7EAQ8</accession>
<sequence length="137" mass="16197">MELTSTIGFKKHFFKLINNSIFGNTMENNLRKSVCPTLTHDKNILEKHAARETFVFATWLTTIYLECNPIFTDTDSLCYEIINTQDAYQDLHAYKHIFENRDYVNNTLMAIRKLLVKFRTRQQAEFVGLRSKCFHIH</sequence>
<reference evidence="1" key="1">
    <citation type="submission" date="2022-11" db="EMBL/GenBank/DDBJ databases">
        <title>Centuries of genome instability and evolution in soft-shell clam transmissible cancer (bioRxiv).</title>
        <authorList>
            <person name="Hart S.F.M."/>
            <person name="Yonemitsu M.A."/>
            <person name="Giersch R.M."/>
            <person name="Beal B.F."/>
            <person name="Arriagada G."/>
            <person name="Davis B.W."/>
            <person name="Ostrander E.A."/>
            <person name="Goff S.P."/>
            <person name="Metzger M.J."/>
        </authorList>
    </citation>
    <scope>NUCLEOTIDE SEQUENCE</scope>
    <source>
        <strain evidence="1">MELC-2E11</strain>
        <tissue evidence="1">Siphon/mantle</tissue>
    </source>
</reference>
<keyword evidence="2" id="KW-1185">Reference proteome</keyword>
<dbReference type="InterPro" id="IPR043502">
    <property type="entry name" value="DNA/RNA_pol_sf"/>
</dbReference>
<name>A0ABY7EAQ8_MYAAR</name>